<comment type="caution">
    <text evidence="2">The sequence shown here is derived from an EMBL/GenBank/DDBJ whole genome shotgun (WGS) entry which is preliminary data.</text>
</comment>
<keyword evidence="1" id="KW-0698">rRNA processing</keyword>
<dbReference type="Gene3D" id="3.40.50.150">
    <property type="entry name" value="Vaccinia Virus protein VP39"/>
    <property type="match status" value="1"/>
</dbReference>
<dbReference type="HAMAP" id="MF_01523">
    <property type="entry name" value="16SrRNA_methyltr_J"/>
    <property type="match status" value="1"/>
</dbReference>
<dbReference type="Proteomes" id="UP000316238">
    <property type="component" value="Unassembled WGS sequence"/>
</dbReference>
<dbReference type="GO" id="GO:0008990">
    <property type="term" value="F:rRNA (guanine-N2-)-methyltransferase activity"/>
    <property type="evidence" value="ECO:0007669"/>
    <property type="project" value="UniProtKB-UniRule"/>
</dbReference>
<dbReference type="EMBL" id="NQJD01000014">
    <property type="protein sequence ID" value="TAA74956.1"/>
    <property type="molecule type" value="Genomic_DNA"/>
</dbReference>
<evidence type="ECO:0000313" key="3">
    <source>
        <dbReference type="Proteomes" id="UP000316238"/>
    </source>
</evidence>
<comment type="function">
    <text evidence="1">Specifically methylates the guanosine in position 1516 of 16S rRNA.</text>
</comment>
<keyword evidence="1" id="KW-0963">Cytoplasm</keyword>
<feature type="binding site" evidence="1">
    <location>
        <begin position="123"/>
        <end position="124"/>
    </location>
    <ligand>
        <name>S-adenosyl-L-methionine</name>
        <dbReference type="ChEBI" id="CHEBI:59789"/>
    </ligand>
</feature>
<accession>A0A521G1S1</accession>
<comment type="catalytic activity">
    <reaction evidence="1">
        <text>guanosine(1516) in 16S rRNA + S-adenosyl-L-methionine = N(2)-methylguanosine(1516) in 16S rRNA + S-adenosyl-L-homocysteine + H(+)</text>
        <dbReference type="Rhea" id="RHEA:43220"/>
        <dbReference type="Rhea" id="RHEA-COMP:10412"/>
        <dbReference type="Rhea" id="RHEA-COMP:10413"/>
        <dbReference type="ChEBI" id="CHEBI:15378"/>
        <dbReference type="ChEBI" id="CHEBI:57856"/>
        <dbReference type="ChEBI" id="CHEBI:59789"/>
        <dbReference type="ChEBI" id="CHEBI:74269"/>
        <dbReference type="ChEBI" id="CHEBI:74481"/>
        <dbReference type="EC" id="2.1.1.242"/>
    </reaction>
</comment>
<name>A0A521G1S1_9BACT</name>
<keyword evidence="3" id="KW-1185">Reference proteome</keyword>
<dbReference type="GO" id="GO:0005737">
    <property type="term" value="C:cytoplasm"/>
    <property type="evidence" value="ECO:0007669"/>
    <property type="project" value="UniProtKB-SubCell"/>
</dbReference>
<keyword evidence="1" id="KW-0949">S-adenosyl-L-methionine</keyword>
<evidence type="ECO:0000256" key="1">
    <source>
        <dbReference type="HAMAP-Rule" id="MF_01523"/>
    </source>
</evidence>
<dbReference type="PANTHER" id="PTHR36112:SF1">
    <property type="entry name" value="RIBOSOMAL RNA SMALL SUBUNIT METHYLTRANSFERASE J"/>
    <property type="match status" value="1"/>
</dbReference>
<evidence type="ECO:0000313" key="2">
    <source>
        <dbReference type="EMBL" id="TAA74956.1"/>
    </source>
</evidence>
<protein>
    <recommendedName>
        <fullName evidence="1">Ribosomal RNA small subunit methyltransferase J</fullName>
        <ecNumber evidence="1">2.1.1.242</ecNumber>
    </recommendedName>
    <alternativeName>
        <fullName evidence="1">16S rRNA m2G1516 methyltransferase</fullName>
    </alternativeName>
    <alternativeName>
        <fullName evidence="1">rRNA (guanine-N(2)-)-methyltransferase</fullName>
    </alternativeName>
</protein>
<keyword evidence="1 2" id="KW-0808">Transferase</keyword>
<dbReference type="PANTHER" id="PTHR36112">
    <property type="entry name" value="RIBOSOMAL RNA SMALL SUBUNIT METHYLTRANSFERASE J"/>
    <property type="match status" value="1"/>
</dbReference>
<gene>
    <name evidence="1" type="primary">rsmJ</name>
    <name evidence="2" type="ORF">CDV28_11441</name>
</gene>
<sequence>MLIDTAVVYTDSAIAKQAETLAFQLKLPLAQPGQLHELLLRCTPDGLELLKPDDPHLSGPVRVDFTAGAAAFRRKQQGKELLLRAVGCKIGRPLAVAVIDATGGLGRDSFLLAAAGCTVQIFERQPILAALLADGLERARQCRETAQIAERIQLFVGDAVSALHKMQERGQHAAVIYLDPMFPERRKSALVKKEAQMLQLLASAEAADEAQLLAAALAVGKRVVVKRPVKATCIAGPAPSHAVIGKTVRFDVYLHTTSNLKKANAE</sequence>
<reference evidence="2" key="1">
    <citation type="submission" date="2017-07" db="EMBL/GenBank/DDBJ databases">
        <title>The cable genome - Insights into the physiology and evolution of filamentous bacteria capable of sulfide oxidation via long distance electron transfer.</title>
        <authorList>
            <person name="Thorup C."/>
            <person name="Bjerg J.T."/>
            <person name="Schreiber L."/>
            <person name="Nielsen L.P."/>
            <person name="Kjeldsen K.U."/>
            <person name="Boesen T."/>
            <person name="Boggild A."/>
            <person name="Meysman F."/>
            <person name="Geelhoed J."/>
            <person name="Schramm A."/>
        </authorList>
    </citation>
    <scope>NUCLEOTIDE SEQUENCE [LARGE SCALE GENOMIC DNA]</scope>
    <source>
        <strain evidence="2">GS</strain>
    </source>
</reference>
<feature type="binding site" evidence="1">
    <location>
        <position position="179"/>
    </location>
    <ligand>
        <name>S-adenosyl-L-methionine</name>
        <dbReference type="ChEBI" id="CHEBI:59789"/>
    </ligand>
</feature>
<dbReference type="InterPro" id="IPR029063">
    <property type="entry name" value="SAM-dependent_MTases_sf"/>
</dbReference>
<organism evidence="2 3">
    <name type="scientific">Candidatus Electronema aureum</name>
    <dbReference type="NCBI Taxonomy" id="2005002"/>
    <lineage>
        <taxon>Bacteria</taxon>
        <taxon>Pseudomonadati</taxon>
        <taxon>Thermodesulfobacteriota</taxon>
        <taxon>Desulfobulbia</taxon>
        <taxon>Desulfobulbales</taxon>
        <taxon>Desulfobulbaceae</taxon>
        <taxon>Candidatus Electronema</taxon>
    </lineage>
</organism>
<dbReference type="AlphaFoldDB" id="A0A521G1S1"/>
<proteinExistence type="inferred from homology"/>
<dbReference type="InterPro" id="IPR007536">
    <property type="entry name" value="16SrRNA_methylTrfase_J"/>
</dbReference>
<dbReference type="SUPFAM" id="SSF53335">
    <property type="entry name" value="S-adenosyl-L-methionine-dependent methyltransferases"/>
    <property type="match status" value="1"/>
</dbReference>
<dbReference type="EC" id="2.1.1.242" evidence="1"/>
<comment type="caution">
    <text evidence="1">Lacks conserved residue(s) required for the propagation of feature annotation.</text>
</comment>
<feature type="binding site" evidence="1">
    <location>
        <begin position="107"/>
        <end position="108"/>
    </location>
    <ligand>
        <name>S-adenosyl-L-methionine</name>
        <dbReference type="ChEBI" id="CHEBI:59789"/>
    </ligand>
</feature>
<comment type="similarity">
    <text evidence="1">Belongs to the methyltransferase superfamily. RsmJ family.</text>
</comment>
<comment type="subcellular location">
    <subcellularLocation>
        <location evidence="1">Cytoplasm</location>
    </subcellularLocation>
</comment>
<keyword evidence="1 2" id="KW-0489">Methyltransferase</keyword>
<dbReference type="Pfam" id="PF04445">
    <property type="entry name" value="SAM_MT"/>
    <property type="match status" value="1"/>
</dbReference>